<dbReference type="AlphaFoldDB" id="A0A6C0BH62"/>
<protein>
    <submittedName>
        <fullName evidence="2">Uncharacterized protein</fullName>
    </submittedName>
</protein>
<evidence type="ECO:0000256" key="1">
    <source>
        <dbReference type="SAM" id="MobiDB-lite"/>
    </source>
</evidence>
<sequence length="316" mass="34859">MSSVAIKPEEFVGGNLSVKQLKMLDNGAKMVNLEYASPSGQTRYGVQVQTPVVTLPYGMNTFDKDGKNPKYSVDLSFRDAETDPKMKAFYEFAQAFDARMIKLAMENAQSWFKLANPSVEVIKAFYTPMVKIPLDKEGRVKPYPPTTKVSLKQKDGVFTTHFYDKAKKRYEGVPVEELLVRGTKMRCIIQCTGIWIAGSKFGPSWKAEQICVESLPERIRGYGFRDDEEESAPAHSNRANTGGAGGGSNRFSNLVEDDDDEESAASGMMPRQNSVAEDDEEDEVVEAVPPPPKKTQPVAAAQPKKAGPKKVPSSTK</sequence>
<organism evidence="2">
    <name type="scientific">viral metagenome</name>
    <dbReference type="NCBI Taxonomy" id="1070528"/>
    <lineage>
        <taxon>unclassified sequences</taxon>
        <taxon>metagenomes</taxon>
        <taxon>organismal metagenomes</taxon>
    </lineage>
</organism>
<reference evidence="2" key="1">
    <citation type="journal article" date="2020" name="Nature">
        <title>Giant virus diversity and host interactions through global metagenomics.</title>
        <authorList>
            <person name="Schulz F."/>
            <person name="Roux S."/>
            <person name="Paez-Espino D."/>
            <person name="Jungbluth S."/>
            <person name="Walsh D.A."/>
            <person name="Denef V.J."/>
            <person name="McMahon K.D."/>
            <person name="Konstantinidis K.T."/>
            <person name="Eloe-Fadrosh E.A."/>
            <person name="Kyrpides N.C."/>
            <person name="Woyke T."/>
        </authorList>
    </citation>
    <scope>NUCLEOTIDE SEQUENCE</scope>
    <source>
        <strain evidence="2">GVMAG-M-3300013006-15</strain>
    </source>
</reference>
<accession>A0A6C0BH62</accession>
<feature type="region of interest" description="Disordered" evidence="1">
    <location>
        <begin position="226"/>
        <end position="316"/>
    </location>
</feature>
<evidence type="ECO:0000313" key="2">
    <source>
        <dbReference type="EMBL" id="QHS91506.1"/>
    </source>
</evidence>
<dbReference type="EMBL" id="MN739162">
    <property type="protein sequence ID" value="QHS91506.1"/>
    <property type="molecule type" value="Genomic_DNA"/>
</dbReference>
<feature type="compositionally biased region" description="Low complexity" evidence="1">
    <location>
        <begin position="295"/>
        <end position="316"/>
    </location>
</feature>
<name>A0A6C0BH62_9ZZZZ</name>
<proteinExistence type="predicted"/>
<feature type="compositionally biased region" description="Acidic residues" evidence="1">
    <location>
        <begin position="276"/>
        <end position="285"/>
    </location>
</feature>